<dbReference type="NCBIfam" id="NF038133">
    <property type="entry name" value="choice_anch_L"/>
    <property type="match status" value="1"/>
</dbReference>
<evidence type="ECO:0000313" key="2">
    <source>
        <dbReference type="Proteomes" id="UP000321721"/>
    </source>
</evidence>
<proteinExistence type="predicted"/>
<dbReference type="Proteomes" id="UP000321721">
    <property type="component" value="Unassembled WGS sequence"/>
</dbReference>
<dbReference type="InterPro" id="IPR038081">
    <property type="entry name" value="CalX-like_sf"/>
</dbReference>
<dbReference type="RefSeq" id="WP_189765271.1">
    <property type="nucleotide sequence ID" value="NZ_VOOS01000006.1"/>
</dbReference>
<dbReference type="EMBL" id="VOOS01000006">
    <property type="protein sequence ID" value="TXB64043.1"/>
    <property type="molecule type" value="Genomic_DNA"/>
</dbReference>
<gene>
    <name evidence="1" type="ORF">FRY74_12385</name>
</gene>
<protein>
    <recommendedName>
        <fullName evidence="3">Calx-beta domain-containing protein</fullName>
    </recommendedName>
</protein>
<keyword evidence="2" id="KW-1185">Reference proteome</keyword>
<dbReference type="Gene3D" id="2.60.40.2030">
    <property type="match status" value="1"/>
</dbReference>
<dbReference type="InterPro" id="IPR049804">
    <property type="entry name" value="Choice_anch_L"/>
</dbReference>
<organism evidence="1 2">
    <name type="scientific">Vicingus serpentipes</name>
    <dbReference type="NCBI Taxonomy" id="1926625"/>
    <lineage>
        <taxon>Bacteria</taxon>
        <taxon>Pseudomonadati</taxon>
        <taxon>Bacteroidota</taxon>
        <taxon>Flavobacteriia</taxon>
        <taxon>Flavobacteriales</taxon>
        <taxon>Vicingaceae</taxon>
        <taxon>Vicingus</taxon>
    </lineage>
</organism>
<accession>A0A5C6RP94</accession>
<dbReference type="AlphaFoldDB" id="A0A5C6RP94"/>
<dbReference type="SUPFAM" id="SSF141072">
    <property type="entry name" value="CalX-like"/>
    <property type="match status" value="1"/>
</dbReference>
<evidence type="ECO:0000313" key="1">
    <source>
        <dbReference type="EMBL" id="TXB64043.1"/>
    </source>
</evidence>
<feature type="non-terminal residue" evidence="1">
    <location>
        <position position="424"/>
    </location>
</feature>
<name>A0A5C6RP94_9FLAO</name>
<evidence type="ECO:0008006" key="3">
    <source>
        <dbReference type="Google" id="ProtNLM"/>
    </source>
</evidence>
<sequence>MNAQVVANTAVTAADLITAISGPGVIISNPTLTCPTGAYATFTGGAGSLGLSEGILLTTGDATMATGPNIGSGTGACPGTSASDPDLTAIEPQANQDVCMLEFDVIPQCDILTLDYVFASEEYPEFVGGSYNDAFGFFLTGPNPGGGNYNSENVALIPGTTTPVSIDNVNNGSNAGYYVDNTGGTNTEYDGLTTAITATMPVVQCQTYHMKLIIADAGDCNYDSGVFLDFEGLVCPNSDATLNPIVVEAAENCIDASFEIIANFAVATTVNITTTGSATNGVDFVTPGSYNLPAGPSTTSITISPFADGLVEGTETMNIILSYDVCGTLVHDTLPMTILDQPTINFNSTIENCGACDGTASATFNNAALPIASYTWLPAPGGGQGTPNITGLCQGTYVLDIIDANGCPARDSVVIGTACAPCNI</sequence>
<comment type="caution">
    <text evidence="1">The sequence shown here is derived from an EMBL/GenBank/DDBJ whole genome shotgun (WGS) entry which is preliminary data.</text>
</comment>
<reference evidence="1 2" key="1">
    <citation type="submission" date="2019-08" db="EMBL/GenBank/DDBJ databases">
        <title>Genome of Vicingus serpentipes NCIMB 15042.</title>
        <authorList>
            <person name="Bowman J.P."/>
        </authorList>
    </citation>
    <scope>NUCLEOTIDE SEQUENCE [LARGE SCALE GENOMIC DNA]</scope>
    <source>
        <strain evidence="1 2">NCIMB 15042</strain>
    </source>
</reference>